<proteinExistence type="inferred from homology"/>
<evidence type="ECO:0000256" key="8">
    <source>
        <dbReference type="SAM" id="Phobius"/>
    </source>
</evidence>
<dbReference type="GO" id="GO:0140359">
    <property type="term" value="F:ABC-type transporter activity"/>
    <property type="evidence" value="ECO:0007669"/>
    <property type="project" value="InterPro"/>
</dbReference>
<dbReference type="InterPro" id="IPR013525">
    <property type="entry name" value="ABC2_TM"/>
</dbReference>
<feature type="transmembrane region" description="Helical" evidence="8">
    <location>
        <begin position="268"/>
        <end position="291"/>
    </location>
</feature>
<gene>
    <name evidence="10" type="ORF">NH26_02015</name>
</gene>
<evidence type="ECO:0000256" key="2">
    <source>
        <dbReference type="ARBA" id="ARBA00007783"/>
    </source>
</evidence>
<dbReference type="PROSITE" id="PS51012">
    <property type="entry name" value="ABC_TM2"/>
    <property type="match status" value="1"/>
</dbReference>
<evidence type="ECO:0000256" key="5">
    <source>
        <dbReference type="ARBA" id="ARBA00022692"/>
    </source>
</evidence>
<keyword evidence="4" id="KW-1003">Cell membrane</keyword>
<feature type="domain" description="ABC transmembrane type-2" evidence="9">
    <location>
        <begin position="150"/>
        <end position="379"/>
    </location>
</feature>
<evidence type="ECO:0000313" key="11">
    <source>
        <dbReference type="Proteomes" id="UP000179797"/>
    </source>
</evidence>
<dbReference type="AlphaFoldDB" id="A0A1S1YWF9"/>
<dbReference type="PANTHER" id="PTHR30294:SF29">
    <property type="entry name" value="MULTIDRUG ABC TRANSPORTER PERMEASE YBHS-RELATED"/>
    <property type="match status" value="1"/>
</dbReference>
<evidence type="ECO:0000256" key="4">
    <source>
        <dbReference type="ARBA" id="ARBA00022475"/>
    </source>
</evidence>
<name>A0A1S1YWF9_FLAPC</name>
<comment type="similarity">
    <text evidence="2">Belongs to the ABC-2 integral membrane protein family.</text>
</comment>
<keyword evidence="3" id="KW-0813">Transport</keyword>
<dbReference type="GO" id="GO:0005886">
    <property type="term" value="C:plasma membrane"/>
    <property type="evidence" value="ECO:0007669"/>
    <property type="project" value="UniProtKB-SubCell"/>
</dbReference>
<evidence type="ECO:0000259" key="9">
    <source>
        <dbReference type="PROSITE" id="PS51012"/>
    </source>
</evidence>
<dbReference type="InterPro" id="IPR051449">
    <property type="entry name" value="ABC-2_transporter_component"/>
</dbReference>
<feature type="transmembrane region" description="Helical" evidence="8">
    <location>
        <begin position="21"/>
        <end position="43"/>
    </location>
</feature>
<reference evidence="10 11" key="1">
    <citation type="journal article" date="2012" name="Int. J. Syst. Evol. Microbiol.">
        <title>Flammeovirga pacifica sp. nov., isolated from deep-sea sediment.</title>
        <authorList>
            <person name="Xu H."/>
            <person name="Fu Y."/>
            <person name="Yang N."/>
            <person name="Ding Z."/>
            <person name="Lai Q."/>
            <person name="Zeng R."/>
        </authorList>
    </citation>
    <scope>NUCLEOTIDE SEQUENCE [LARGE SCALE GENOMIC DNA]</scope>
    <source>
        <strain evidence="11">DSM 24597 / LMG 26175 / WPAGA1</strain>
    </source>
</reference>
<feature type="transmembrane region" description="Helical" evidence="8">
    <location>
        <begin position="229"/>
        <end position="248"/>
    </location>
</feature>
<evidence type="ECO:0000256" key="1">
    <source>
        <dbReference type="ARBA" id="ARBA00004651"/>
    </source>
</evidence>
<evidence type="ECO:0000256" key="6">
    <source>
        <dbReference type="ARBA" id="ARBA00022989"/>
    </source>
</evidence>
<dbReference type="Gene3D" id="3.40.1710.10">
    <property type="entry name" value="abc type-2 transporter like domain"/>
    <property type="match status" value="1"/>
</dbReference>
<keyword evidence="6 8" id="KW-1133">Transmembrane helix</keyword>
<evidence type="ECO:0000256" key="7">
    <source>
        <dbReference type="ARBA" id="ARBA00023136"/>
    </source>
</evidence>
<dbReference type="EMBL" id="JRYR02000001">
    <property type="protein sequence ID" value="OHX65213.1"/>
    <property type="molecule type" value="Genomic_DNA"/>
</dbReference>
<evidence type="ECO:0000313" key="10">
    <source>
        <dbReference type="EMBL" id="OHX65213.1"/>
    </source>
</evidence>
<dbReference type="STRING" id="915059.NH26_02015"/>
<keyword evidence="11" id="KW-1185">Reference proteome</keyword>
<keyword evidence="5 8" id="KW-0812">Transmembrane</keyword>
<comment type="subcellular location">
    <subcellularLocation>
        <location evidence="1">Cell membrane</location>
        <topology evidence="1">Multi-pass membrane protein</topology>
    </subcellularLocation>
</comment>
<organism evidence="10 11">
    <name type="scientific">Flammeovirga pacifica</name>
    <dbReference type="NCBI Taxonomy" id="915059"/>
    <lineage>
        <taxon>Bacteria</taxon>
        <taxon>Pseudomonadati</taxon>
        <taxon>Bacteroidota</taxon>
        <taxon>Cytophagia</taxon>
        <taxon>Cytophagales</taxon>
        <taxon>Flammeovirgaceae</taxon>
        <taxon>Flammeovirga</taxon>
    </lineage>
</organism>
<accession>A0A1S1YWF9</accession>
<dbReference type="OrthoDB" id="9811522at2"/>
<comment type="caution">
    <text evidence="10">The sequence shown here is derived from an EMBL/GenBank/DDBJ whole genome shotgun (WGS) entry which is preliminary data.</text>
</comment>
<protein>
    <recommendedName>
        <fullName evidence="9">ABC transmembrane type-2 domain-containing protein</fullName>
    </recommendedName>
</protein>
<dbReference type="PANTHER" id="PTHR30294">
    <property type="entry name" value="MEMBRANE COMPONENT OF ABC TRANSPORTER YHHJ-RELATED"/>
    <property type="match status" value="1"/>
</dbReference>
<sequence>MKEFKSFFKLVKRELKLFFSNDVLVAVFFGAPIFFGLLVGFTYQQASVKQLSIAVIDQDNSPLSHKVIDALDENFYLQVDQISYLEEDVKHDLPKFEAIVRIPKGFEGDINYKRHPHIQVEVNGANMITGNYANIGIRTVLGTLNAGIEILGLHKSGIPLETAKEQWEAFSVDDTRYFNATSNYLTFIWPGIIGAVLQQVFLLAMALTFSKEHEENTFGEIASITTNPFTVFFGKAIPYWIIGVTLWIGLQLTLFPLFKLPMPSNYGVLLAITSVFILSLTCLGVLISWLLPSQLKATEVLMVISTPSFILSGFTWPLNAMPEWIQNISNLIPLTHFLHALRKVLHFDANYSDVILDVQNMLIIALISFVVMLILLYRKLKATKLVD</sequence>
<dbReference type="InterPro" id="IPR047817">
    <property type="entry name" value="ABC2_TM_bact-type"/>
</dbReference>
<feature type="transmembrane region" description="Helical" evidence="8">
    <location>
        <begin position="358"/>
        <end position="377"/>
    </location>
</feature>
<dbReference type="Pfam" id="PF12698">
    <property type="entry name" value="ABC2_membrane_3"/>
    <property type="match status" value="1"/>
</dbReference>
<evidence type="ECO:0000256" key="3">
    <source>
        <dbReference type="ARBA" id="ARBA00022448"/>
    </source>
</evidence>
<feature type="transmembrane region" description="Helical" evidence="8">
    <location>
        <begin position="187"/>
        <end position="209"/>
    </location>
</feature>
<dbReference type="Proteomes" id="UP000179797">
    <property type="component" value="Unassembled WGS sequence"/>
</dbReference>
<keyword evidence="7 8" id="KW-0472">Membrane</keyword>
<dbReference type="RefSeq" id="WP_044223691.1">
    <property type="nucleotide sequence ID" value="NZ_JRYR02000001.1"/>
</dbReference>